<keyword evidence="8" id="KW-1185">Reference proteome</keyword>
<proteinExistence type="predicted"/>
<dbReference type="GO" id="GO:0016020">
    <property type="term" value="C:membrane"/>
    <property type="evidence" value="ECO:0007669"/>
    <property type="project" value="UniProtKB-SubCell"/>
</dbReference>
<feature type="region of interest" description="Disordered" evidence="5">
    <location>
        <begin position="1"/>
        <end position="24"/>
    </location>
</feature>
<dbReference type="Gene3D" id="1.20.1740.10">
    <property type="entry name" value="Amino acid/polyamine transporter I"/>
    <property type="match status" value="1"/>
</dbReference>
<feature type="transmembrane region" description="Helical" evidence="6">
    <location>
        <begin position="287"/>
        <end position="308"/>
    </location>
</feature>
<dbReference type="PANTHER" id="PTHR43243:SF24">
    <property type="entry name" value="CATIONIC AMINO ACID TRANSPORT INTEGRAL MEMBRANE PROTEIN ROCE-RELATED"/>
    <property type="match status" value="1"/>
</dbReference>
<protein>
    <submittedName>
        <fullName evidence="7">Amino acid permease YhdG</fullName>
    </submittedName>
</protein>
<evidence type="ECO:0000256" key="1">
    <source>
        <dbReference type="ARBA" id="ARBA00004141"/>
    </source>
</evidence>
<evidence type="ECO:0000256" key="5">
    <source>
        <dbReference type="SAM" id="MobiDB-lite"/>
    </source>
</evidence>
<feature type="transmembrane region" description="Helical" evidence="6">
    <location>
        <begin position="135"/>
        <end position="157"/>
    </location>
</feature>
<dbReference type="PANTHER" id="PTHR43243">
    <property type="entry name" value="INNER MEMBRANE TRANSPORTER YGJI-RELATED"/>
    <property type="match status" value="1"/>
</dbReference>
<feature type="transmembrane region" description="Helical" evidence="6">
    <location>
        <begin position="410"/>
        <end position="430"/>
    </location>
</feature>
<evidence type="ECO:0000256" key="6">
    <source>
        <dbReference type="SAM" id="Phobius"/>
    </source>
</evidence>
<dbReference type="KEGG" id="gcr:GcLGCM259_2747"/>
<feature type="transmembrane region" description="Helical" evidence="6">
    <location>
        <begin position="244"/>
        <end position="266"/>
    </location>
</feature>
<dbReference type="GO" id="GO:0015171">
    <property type="term" value="F:amino acid transmembrane transporter activity"/>
    <property type="evidence" value="ECO:0007669"/>
    <property type="project" value="TreeGrafter"/>
</dbReference>
<evidence type="ECO:0000256" key="3">
    <source>
        <dbReference type="ARBA" id="ARBA00022989"/>
    </source>
</evidence>
<feature type="transmembrane region" description="Helical" evidence="6">
    <location>
        <begin position="442"/>
        <end position="461"/>
    </location>
</feature>
<feature type="transmembrane region" description="Helical" evidence="6">
    <location>
        <begin position="186"/>
        <end position="204"/>
    </location>
</feature>
<organism evidence="7 8">
    <name type="scientific">Glutamicibacter creatinolyticus</name>
    <dbReference type="NCBI Taxonomy" id="162496"/>
    <lineage>
        <taxon>Bacteria</taxon>
        <taxon>Bacillati</taxon>
        <taxon>Actinomycetota</taxon>
        <taxon>Actinomycetes</taxon>
        <taxon>Micrococcales</taxon>
        <taxon>Micrococcaceae</taxon>
        <taxon>Glutamicibacter</taxon>
    </lineage>
</organism>
<evidence type="ECO:0000313" key="8">
    <source>
        <dbReference type="Proteomes" id="UP000307000"/>
    </source>
</evidence>
<evidence type="ECO:0000313" key="7">
    <source>
        <dbReference type="EMBL" id="QCY48454.1"/>
    </source>
</evidence>
<feature type="compositionally biased region" description="Polar residues" evidence="5">
    <location>
        <begin position="1"/>
        <end position="15"/>
    </location>
</feature>
<feature type="transmembrane region" description="Helical" evidence="6">
    <location>
        <begin position="333"/>
        <end position="356"/>
    </location>
</feature>
<dbReference type="Pfam" id="PF13520">
    <property type="entry name" value="AA_permease_2"/>
    <property type="match status" value="1"/>
</dbReference>
<name>A0A5B7WYZ9_9MICC</name>
<comment type="subcellular location">
    <subcellularLocation>
        <location evidence="1">Membrane</location>
        <topology evidence="1">Multi-pass membrane protein</topology>
    </subcellularLocation>
</comment>
<dbReference type="InterPro" id="IPR002293">
    <property type="entry name" value="AA/rel_permease1"/>
</dbReference>
<feature type="transmembrane region" description="Helical" evidence="6">
    <location>
        <begin position="92"/>
        <end position="114"/>
    </location>
</feature>
<evidence type="ECO:0000256" key="4">
    <source>
        <dbReference type="ARBA" id="ARBA00023136"/>
    </source>
</evidence>
<reference evidence="7 8" key="1">
    <citation type="submission" date="2018-12" db="EMBL/GenBank/DDBJ databases">
        <title>Complete Genome Sequence of Glutamicibacter creatinolyticus strain LGCM259,isolated from an abscess of a 12-year-old mare in Italy.</title>
        <authorList>
            <person name="Santos R.G."/>
            <person name="Silva A.L."/>
            <person name="Seyffert N."/>
            <person name="Castro T.L.P."/>
            <person name="Attili A.R."/>
            <person name="Rifici C."/>
            <person name="Mazzullo G."/>
            <person name="Brenig B."/>
            <person name="Venanzi F."/>
            <person name="Azevedo V."/>
        </authorList>
    </citation>
    <scope>NUCLEOTIDE SEQUENCE [LARGE SCALE GENOMIC DNA]</scope>
    <source>
        <strain evidence="7 8">LGCM 259</strain>
    </source>
</reference>
<dbReference type="PIRSF" id="PIRSF006060">
    <property type="entry name" value="AA_transporter"/>
    <property type="match status" value="1"/>
</dbReference>
<sequence length="505" mass="52744">MSTPSGKQPTGTGSAPQLPHHPSPTARTALAAQLRRRKSINHMVSEAADNAGHGKLRRSFGVLQLTMISVGATLGTGILVILGDAVPIAGPAIWLSFVLAGVTALLSAVSYAEMAGMVPVSGSSYSYSYATLGEGIAWVCGWCLVLEYAVSVAAVAVGSGQYVNQTLAVFGLALPDALAAGPAEGGAVNLPALATVVLAMVLLARGARESALANTVMVLIKIGILVFFAVVAFTAFNAGNFQPLLPMGAAGMSAAASMVFFSYIGFDAASTAGEEAVNPQRDLPRAILIAMFIVTAVYVLVAVAAIGVRPWQWFDGTEAALVQIVAELTGQRWVVLLFALAAVVAILSVVLTVLYGQTRILMSMGRDGLVPQLFARVSPRTGTPLAGTLVVGSVVALTAALIPLGQLAEATSIGTLFAFALVGAAVIYLRRTQPKAERTFRVPLYPLTPILGIAACLFLMLNLDWRTWAVFGIWMVIGAGIYLGYGRRHSRLGLLSEEQYASQQE</sequence>
<keyword evidence="3 6" id="KW-1133">Transmembrane helix</keyword>
<keyword evidence="2 6" id="KW-0812">Transmembrane</keyword>
<feature type="transmembrane region" description="Helical" evidence="6">
    <location>
        <begin position="385"/>
        <end position="404"/>
    </location>
</feature>
<accession>A0A5B7WYZ9</accession>
<feature type="transmembrane region" description="Helical" evidence="6">
    <location>
        <begin position="467"/>
        <end position="485"/>
    </location>
</feature>
<dbReference type="Proteomes" id="UP000307000">
    <property type="component" value="Chromosome"/>
</dbReference>
<evidence type="ECO:0000256" key="2">
    <source>
        <dbReference type="ARBA" id="ARBA00022692"/>
    </source>
</evidence>
<feature type="transmembrane region" description="Helical" evidence="6">
    <location>
        <begin position="216"/>
        <end position="238"/>
    </location>
</feature>
<dbReference type="AlphaFoldDB" id="A0A5B7WYZ9"/>
<dbReference type="EMBL" id="CP034412">
    <property type="protein sequence ID" value="QCY48454.1"/>
    <property type="molecule type" value="Genomic_DNA"/>
</dbReference>
<feature type="transmembrane region" description="Helical" evidence="6">
    <location>
        <begin position="65"/>
        <end position="86"/>
    </location>
</feature>
<gene>
    <name evidence="7" type="ORF">GcLGCM259_2747</name>
</gene>
<keyword evidence="4 6" id="KW-0472">Membrane</keyword>